<feature type="compositionally biased region" description="Polar residues" evidence="1">
    <location>
        <begin position="437"/>
        <end position="456"/>
    </location>
</feature>
<gene>
    <name evidence="2" type="ORF">BO70DRAFT_284044</name>
</gene>
<feature type="region of interest" description="Disordered" evidence="1">
    <location>
        <begin position="298"/>
        <end position="420"/>
    </location>
</feature>
<feature type="compositionally biased region" description="Polar residues" evidence="1">
    <location>
        <begin position="238"/>
        <end position="248"/>
    </location>
</feature>
<evidence type="ECO:0000313" key="2">
    <source>
        <dbReference type="EMBL" id="PWY90785.1"/>
    </source>
</evidence>
<feature type="compositionally biased region" description="Basic and acidic residues" evidence="1">
    <location>
        <begin position="59"/>
        <end position="73"/>
    </location>
</feature>
<dbReference type="VEuPathDB" id="FungiDB:BO70DRAFT_284044"/>
<sequence length="456" mass="49464">MTKSALNSDLMRRPRNMKSLSSLFLPCLQARKLRRQRRQEYHTSWTCAGISDFEQGPEQADHHHHEHKYRYDSPPESTELSRLPEQPKDAITKGPQTTASIRLVSSGDSECSTLGPEEGHPHGKEDSSAKQTGTLSDEETDVESTSPENPHRAISMEVGPQTPQRPQDDDEITTPRSKDDLDLELSTRRIPRNPDKKPRPASMDVPPSAAAKLPEIKSRIIEDIPEDVEEEGKHDNDMTQTGSTAAQDSETDEDPDSATKSASAKRRSTWRLSQRKSMIEIFNLLQSTAAAVASAPKLSNLKLPLAGRSPLRASMTSSSYDEPSSPVPPTPPPKSPPYAAAAAAASTSTTAPATATATTTTPAAASSSSTTTTTTTTTTTSKPLPSPHPHDHPDPSTPTPSPTKKQRRMGTAVFPLPISTRKWAEIHPTLGTFAGKHQTTTNGENKGNSINQTLFR</sequence>
<organism evidence="2 3">
    <name type="scientific">Aspergillus heteromorphus CBS 117.55</name>
    <dbReference type="NCBI Taxonomy" id="1448321"/>
    <lineage>
        <taxon>Eukaryota</taxon>
        <taxon>Fungi</taxon>
        <taxon>Dikarya</taxon>
        <taxon>Ascomycota</taxon>
        <taxon>Pezizomycotina</taxon>
        <taxon>Eurotiomycetes</taxon>
        <taxon>Eurotiomycetidae</taxon>
        <taxon>Eurotiales</taxon>
        <taxon>Aspergillaceae</taxon>
        <taxon>Aspergillus</taxon>
        <taxon>Aspergillus subgen. Circumdati</taxon>
    </lineage>
</organism>
<accession>A0A317WXT4</accession>
<feature type="region of interest" description="Disordered" evidence="1">
    <location>
        <begin position="56"/>
        <end position="275"/>
    </location>
</feature>
<dbReference type="GeneID" id="37061349"/>
<dbReference type="AlphaFoldDB" id="A0A317WXT4"/>
<feature type="compositionally biased region" description="Basic and acidic residues" evidence="1">
    <location>
        <begin position="117"/>
        <end position="128"/>
    </location>
</feature>
<name>A0A317WXT4_9EURO</name>
<proteinExistence type="predicted"/>
<evidence type="ECO:0000256" key="1">
    <source>
        <dbReference type="SAM" id="MobiDB-lite"/>
    </source>
</evidence>
<feature type="region of interest" description="Disordered" evidence="1">
    <location>
        <begin position="434"/>
        <end position="456"/>
    </location>
</feature>
<dbReference type="RefSeq" id="XP_025403228.1">
    <property type="nucleotide sequence ID" value="XM_025539112.1"/>
</dbReference>
<protein>
    <submittedName>
        <fullName evidence="2">Uncharacterized protein</fullName>
    </submittedName>
</protein>
<feature type="compositionally biased region" description="Pro residues" evidence="1">
    <location>
        <begin position="325"/>
        <end position="336"/>
    </location>
</feature>
<dbReference type="EMBL" id="MSFL01000002">
    <property type="protein sequence ID" value="PWY90785.1"/>
    <property type="molecule type" value="Genomic_DNA"/>
</dbReference>
<evidence type="ECO:0000313" key="3">
    <source>
        <dbReference type="Proteomes" id="UP000247233"/>
    </source>
</evidence>
<dbReference type="OrthoDB" id="4506787at2759"/>
<feature type="compositionally biased region" description="Low complexity" evidence="1">
    <location>
        <begin position="337"/>
        <end position="383"/>
    </location>
</feature>
<keyword evidence="3" id="KW-1185">Reference proteome</keyword>
<dbReference type="Proteomes" id="UP000247233">
    <property type="component" value="Unassembled WGS sequence"/>
</dbReference>
<reference evidence="2 3" key="1">
    <citation type="submission" date="2016-12" db="EMBL/GenBank/DDBJ databases">
        <title>The genomes of Aspergillus section Nigri reveals drivers in fungal speciation.</title>
        <authorList>
            <consortium name="DOE Joint Genome Institute"/>
            <person name="Vesth T.C."/>
            <person name="Nybo J."/>
            <person name="Theobald S."/>
            <person name="Brandl J."/>
            <person name="Frisvad J.C."/>
            <person name="Nielsen K.F."/>
            <person name="Lyhne E.K."/>
            <person name="Kogle M.E."/>
            <person name="Kuo A."/>
            <person name="Riley R."/>
            <person name="Clum A."/>
            <person name="Nolan M."/>
            <person name="Lipzen A."/>
            <person name="Salamov A."/>
            <person name="Henrissat B."/>
            <person name="Wiebenga A."/>
            <person name="De Vries R.P."/>
            <person name="Grigoriev I.V."/>
            <person name="Mortensen U.H."/>
            <person name="Andersen M.R."/>
            <person name="Baker S.E."/>
        </authorList>
    </citation>
    <scope>NUCLEOTIDE SEQUENCE [LARGE SCALE GENOMIC DNA]</scope>
    <source>
        <strain evidence="2 3">CBS 117.55</strain>
    </source>
</reference>
<comment type="caution">
    <text evidence="2">The sequence shown here is derived from an EMBL/GenBank/DDBJ whole genome shotgun (WGS) entry which is preliminary data.</text>
</comment>